<dbReference type="EMBL" id="JANILD010000010">
    <property type="protein sequence ID" value="MCQ9305011.1"/>
    <property type="molecule type" value="Genomic_DNA"/>
</dbReference>
<keyword evidence="1" id="KW-1133">Transmembrane helix</keyword>
<feature type="transmembrane region" description="Helical" evidence="1">
    <location>
        <begin position="121"/>
        <end position="142"/>
    </location>
</feature>
<keyword evidence="1" id="KW-0812">Transmembrane</keyword>
<evidence type="ECO:0000256" key="1">
    <source>
        <dbReference type="SAM" id="Phobius"/>
    </source>
</evidence>
<dbReference type="AlphaFoldDB" id="A0AAW5LQK2"/>
<dbReference type="Gene3D" id="1.25.10.10">
    <property type="entry name" value="Leucine-rich Repeat Variant"/>
    <property type="match status" value="1"/>
</dbReference>
<evidence type="ECO:0000313" key="2">
    <source>
        <dbReference type="EMBL" id="MCQ9305011.1"/>
    </source>
</evidence>
<protein>
    <submittedName>
        <fullName evidence="2">Terminase</fullName>
    </submittedName>
</protein>
<accession>A0AAW5LQK2</accession>
<feature type="transmembrane region" description="Helical" evidence="1">
    <location>
        <begin position="453"/>
        <end position="472"/>
    </location>
</feature>
<proteinExistence type="predicted"/>
<reference evidence="2" key="1">
    <citation type="submission" date="2022-07" db="EMBL/GenBank/DDBJ databases">
        <title>Bacterial species isolated from the porcine tonsil microbiota.</title>
        <authorList>
            <person name="Oliveira I.M.F."/>
        </authorList>
    </citation>
    <scope>NUCLEOTIDE SEQUENCE</scope>
    <source>
        <strain evidence="2">8QC2O2</strain>
    </source>
</reference>
<dbReference type="Proteomes" id="UP001204068">
    <property type="component" value="Unassembled WGS sequence"/>
</dbReference>
<evidence type="ECO:0000313" key="3">
    <source>
        <dbReference type="Proteomes" id="UP001204068"/>
    </source>
</evidence>
<comment type="caution">
    <text evidence="2">The sequence shown here is derived from an EMBL/GenBank/DDBJ whole genome shotgun (WGS) entry which is preliminary data.</text>
</comment>
<dbReference type="SUPFAM" id="SSF48371">
    <property type="entry name" value="ARM repeat"/>
    <property type="match status" value="1"/>
</dbReference>
<keyword evidence="1" id="KW-0472">Membrane</keyword>
<dbReference type="RefSeq" id="WP_257099636.1">
    <property type="nucleotide sequence ID" value="NZ_JANILD010000010.1"/>
</dbReference>
<feature type="transmembrane region" description="Helical" evidence="1">
    <location>
        <begin position="641"/>
        <end position="663"/>
    </location>
</feature>
<sequence>MDKHFMAKIMANINSFQRNVKKAQALAKTSIPDEIETDITANTSKFQRGLMRAKAMAQRFRKHTVDIDADTSKFRRAMLTMQRGWAQTQKAQNNFDNAMQSMAQSIRSFGTVFSNQIKGTLIASFQGLIPIIAGLVPAIMAVGNALKVVTGGALALAGAVAIAAGGFVGFGAMAFTAINLVGDGTLKATKETRRYESALQGVKDAWVDIVSDNYTKVFSAMANGMNAVKVALKGIAPFLAGVAEGMDKASESLLQWTKSSSVAKAFFNMMETTGVSVFNKMLSAAGKFGDGLINVFTQLAPLFQWSANWLDRIATNFSKWANSASGQNSIKQFMEYTKQNLPLIGKIFGNTFAGINNLLKAFSGNSTNIFKALEGMTQKFRDWSETVGKSEGFKKFVDYVQQNGPKIMDLIGNLTMLLVNFGTAMAPIASKILDVVNAIISFTSNLFEAHPGVAKLVGIMTILGGILLAVVPTIAQVAIFVKDLLIPFISWASKAGIVSKAMGVLKGVLGKLASPLTLLRTAFGAIVGALGAISAPVWIVIGVITALIGVITYLWKTNEDFRNAVVNAWNTIKDKVSEAITGVINWFKQLWSSIQTTLQPIMPLLQQIGGVVSEVLGATFVGAIQLLMLVFNQLWTVTQVVWQAIGGIIMAAVQLITGIFTAFMQLLSGDFSGAWLTLQTTISTVMDTIWSTIQSIWTTISEFFFSIYNTILGTTISSWSEMWSFISGKLQAILGSVISYFGQILSNIISYMSQVLGNIISTWSSIVSNISNYLANAVSAVINGMSNMLSSVVNGMVNIVNAAINGMVNFVGAVRDGLSQAVNAALSFVGDFISAGTDLIMGMVQGVKNAAGALVDAAVSTVQNAVSAAKSALKINSPSKVFAEIGMWTVMGMVKGIDKHGGSAIASTERLANSITNAFNPQLVPSVDSSLMRDGISSAVGNIDGYIDSDVRHSIAENSKPIVNVTVRNEGDIELIKSTIEDMSAKEYYS</sequence>
<name>A0AAW5LQK2_MAMSC</name>
<dbReference type="InterPro" id="IPR016024">
    <property type="entry name" value="ARM-type_fold"/>
</dbReference>
<feature type="transmembrane region" description="Helical" evidence="1">
    <location>
        <begin position="410"/>
        <end position="433"/>
    </location>
</feature>
<organism evidence="2 3">
    <name type="scientific">Mammaliicoccus sciuri</name>
    <name type="common">Staphylococcus sciuri</name>
    <dbReference type="NCBI Taxonomy" id="1296"/>
    <lineage>
        <taxon>Bacteria</taxon>
        <taxon>Bacillati</taxon>
        <taxon>Bacillota</taxon>
        <taxon>Bacilli</taxon>
        <taxon>Bacillales</taxon>
        <taxon>Staphylococcaceae</taxon>
        <taxon>Mammaliicoccus</taxon>
    </lineage>
</organism>
<feature type="transmembrane region" description="Helical" evidence="1">
    <location>
        <begin position="154"/>
        <end position="181"/>
    </location>
</feature>
<gene>
    <name evidence="2" type="ORF">NQ032_15480</name>
</gene>
<dbReference type="InterPro" id="IPR011989">
    <property type="entry name" value="ARM-like"/>
</dbReference>
<feature type="transmembrane region" description="Helical" evidence="1">
    <location>
        <begin position="615"/>
        <end position="635"/>
    </location>
</feature>
<dbReference type="PANTHER" id="PTHR37813">
    <property type="entry name" value="FELS-2 PROPHAGE PROTEIN"/>
    <property type="match status" value="1"/>
</dbReference>
<dbReference type="PANTHER" id="PTHR37813:SF1">
    <property type="entry name" value="FELS-2 PROPHAGE PROTEIN"/>
    <property type="match status" value="1"/>
</dbReference>
<feature type="transmembrane region" description="Helical" evidence="1">
    <location>
        <begin position="522"/>
        <end position="555"/>
    </location>
</feature>